<dbReference type="Pfam" id="PF13692">
    <property type="entry name" value="Glyco_trans_1_4"/>
    <property type="match status" value="1"/>
</dbReference>
<gene>
    <name evidence="1" type="ORF">SAMN06295973_1182</name>
</gene>
<keyword evidence="2" id="KW-1185">Reference proteome</keyword>
<organism evidence="1 2">
    <name type="scientific">Plantibacter cousiniae</name>
    <name type="common">nom. nud.</name>
    <dbReference type="NCBI Taxonomy" id="199709"/>
    <lineage>
        <taxon>Bacteria</taxon>
        <taxon>Bacillati</taxon>
        <taxon>Actinomycetota</taxon>
        <taxon>Actinomycetes</taxon>
        <taxon>Micrococcales</taxon>
        <taxon>Microbacteriaceae</taxon>
        <taxon>Plantibacter</taxon>
    </lineage>
</organism>
<sequence length="367" mass="40137">MPTPARLSHPRARLYEVVRTAHLERARELAPASIVYRRRRYDFDPSVAPGVELVQAEPMAAARLLVRSGVTALEVNEPLQLSSAIATLSTLLALDLRGRLHGTRPLVVTYAIENLDPMSARPARLRSRAKLRAQRWAAGRVWRRLDRIVYGTTGARDLHARVLPARRDLESTVIEALPAPMPERSHVVRNPVQIVFLGALVGRKGFPLLVEAWSTVLQREPRACLVILGSGELEPAATALSDRHPSVTFRRDPARSVIFDTLAASRTLVLPSQPRPGWREQVGLPIVEGLAAGCLVVTTTETGIADWLDKHGHRVVEPGGDAVALAEALLATLASTRTPEDVLADLPARDGRLAADTWLFRDAGGDR</sequence>
<evidence type="ECO:0000313" key="1">
    <source>
        <dbReference type="EMBL" id="SKC46521.1"/>
    </source>
</evidence>
<dbReference type="RefSeq" id="WP_079705123.1">
    <property type="nucleotide sequence ID" value="NZ_FUZO01000001.1"/>
</dbReference>
<dbReference type="Gene3D" id="3.40.50.2000">
    <property type="entry name" value="Glycogen Phosphorylase B"/>
    <property type="match status" value="1"/>
</dbReference>
<protein>
    <submittedName>
        <fullName evidence="1">Glycosyltransferase involved in cell wall bisynthesis</fullName>
    </submittedName>
</protein>
<dbReference type="SUPFAM" id="SSF53756">
    <property type="entry name" value="UDP-Glycosyltransferase/glycogen phosphorylase"/>
    <property type="match status" value="1"/>
</dbReference>
<name>A0ABY1LIW6_9MICO</name>
<comment type="caution">
    <text evidence="1">The sequence shown here is derived from an EMBL/GenBank/DDBJ whole genome shotgun (WGS) entry which is preliminary data.</text>
</comment>
<proteinExistence type="predicted"/>
<evidence type="ECO:0000313" key="2">
    <source>
        <dbReference type="Proteomes" id="UP000190827"/>
    </source>
</evidence>
<dbReference type="PANTHER" id="PTHR12526">
    <property type="entry name" value="GLYCOSYLTRANSFERASE"/>
    <property type="match status" value="1"/>
</dbReference>
<accession>A0ABY1LIW6</accession>
<dbReference type="Proteomes" id="UP000190827">
    <property type="component" value="Unassembled WGS sequence"/>
</dbReference>
<reference evidence="1 2" key="1">
    <citation type="submission" date="2017-02" db="EMBL/GenBank/DDBJ databases">
        <authorList>
            <person name="Varghese N."/>
            <person name="Submissions S."/>
        </authorList>
    </citation>
    <scope>NUCLEOTIDE SEQUENCE [LARGE SCALE GENOMIC DNA]</scope>
    <source>
        <strain evidence="1 2">VKM Ac-1787</strain>
    </source>
</reference>
<dbReference type="EMBL" id="FUZO01000001">
    <property type="protein sequence ID" value="SKC46521.1"/>
    <property type="molecule type" value="Genomic_DNA"/>
</dbReference>